<dbReference type="SUPFAM" id="SSF52540">
    <property type="entry name" value="P-loop containing nucleoside triphosphate hydrolases"/>
    <property type="match status" value="1"/>
</dbReference>
<comment type="subcellular location">
    <subcellularLocation>
        <location evidence="8">Cytoplasm</location>
    </subcellularLocation>
</comment>
<dbReference type="CDD" id="cd02020">
    <property type="entry name" value="CMPK"/>
    <property type="match status" value="1"/>
</dbReference>
<dbReference type="InterPro" id="IPR027417">
    <property type="entry name" value="P-loop_NTPase"/>
</dbReference>
<dbReference type="InterPro" id="IPR003136">
    <property type="entry name" value="Cytidylate_kin"/>
</dbReference>
<evidence type="ECO:0000256" key="2">
    <source>
        <dbReference type="ARBA" id="ARBA00022679"/>
    </source>
</evidence>
<dbReference type="GO" id="GO:0005829">
    <property type="term" value="C:cytosol"/>
    <property type="evidence" value="ECO:0007669"/>
    <property type="project" value="TreeGrafter"/>
</dbReference>
<dbReference type="Proteomes" id="UP001139125">
    <property type="component" value="Unassembled WGS sequence"/>
</dbReference>
<dbReference type="AlphaFoldDB" id="A0A9X2L4Q6"/>
<sequence length="222" mass="24892">MIVVIDGPAGSGKSSTAKAVAANLQIQFLDSGALYRVATLLYLDVNKDLPQFFDTLRESEISFHFKNEKFHAYLNGRDVSDQIRSMEVSEHVSEVASNPDVRAHINDLMREVVKSDIYIADGRDLGTAVFPDAALKFFMVADLDTRAQRRYQEVKAQGKDVTLEEVKQNIAGRDEKDSNRDSDPLKKADDAILVDTSEMSFEEQVAFISEKIERLISTQKNN</sequence>
<comment type="caution">
    <text evidence="10">The sequence shown here is derived from an EMBL/GenBank/DDBJ whole genome shotgun (WGS) entry which is preliminary data.</text>
</comment>
<dbReference type="Pfam" id="PF02224">
    <property type="entry name" value="Cytidylate_kin"/>
    <property type="match status" value="1"/>
</dbReference>
<name>A0A9X2L4Q6_9BACT</name>
<reference evidence="10" key="1">
    <citation type="submission" date="2022-06" db="EMBL/GenBank/DDBJ databases">
        <title>Gracilimonas sp. CAU 1638 isolated from sea sediment.</title>
        <authorList>
            <person name="Kim W."/>
        </authorList>
    </citation>
    <scope>NUCLEOTIDE SEQUENCE</scope>
    <source>
        <strain evidence="10">CAU 1638</strain>
    </source>
</reference>
<keyword evidence="4 8" id="KW-0418">Kinase</keyword>
<gene>
    <name evidence="8 10" type="primary">cmk</name>
    <name evidence="10" type="ORF">NM125_11430</name>
</gene>
<dbReference type="EMBL" id="JANDBC010000002">
    <property type="protein sequence ID" value="MCP9292192.1"/>
    <property type="molecule type" value="Genomic_DNA"/>
</dbReference>
<dbReference type="InterPro" id="IPR011994">
    <property type="entry name" value="Cytidylate_kinase_dom"/>
</dbReference>
<evidence type="ECO:0000259" key="9">
    <source>
        <dbReference type="Pfam" id="PF02224"/>
    </source>
</evidence>
<dbReference type="GO" id="GO:0005524">
    <property type="term" value="F:ATP binding"/>
    <property type="evidence" value="ECO:0007669"/>
    <property type="project" value="UniProtKB-UniRule"/>
</dbReference>
<evidence type="ECO:0000256" key="6">
    <source>
        <dbReference type="ARBA" id="ARBA00047615"/>
    </source>
</evidence>
<protein>
    <recommendedName>
        <fullName evidence="8">Cytidylate kinase</fullName>
        <shortName evidence="8">CK</shortName>
        <ecNumber evidence="8">2.7.4.25</ecNumber>
    </recommendedName>
    <alternativeName>
        <fullName evidence="8">Cytidine monophosphate kinase</fullName>
        <shortName evidence="8">CMP kinase</shortName>
    </alternativeName>
</protein>
<dbReference type="PANTHER" id="PTHR21299">
    <property type="entry name" value="CYTIDYLATE KINASE/PANTOATE-BETA-ALANINE LIGASE"/>
    <property type="match status" value="1"/>
</dbReference>
<keyword evidence="2 8" id="KW-0808">Transferase</keyword>
<dbReference type="GO" id="GO:0015949">
    <property type="term" value="P:nucleobase-containing small molecule interconversion"/>
    <property type="evidence" value="ECO:0007669"/>
    <property type="project" value="TreeGrafter"/>
</dbReference>
<keyword evidence="5 8" id="KW-0067">ATP-binding</keyword>
<proteinExistence type="inferred from homology"/>
<keyword evidence="3 8" id="KW-0547">Nucleotide-binding</keyword>
<organism evidence="10 11">
    <name type="scientific">Gracilimonas sediminicola</name>
    <dbReference type="NCBI Taxonomy" id="2952158"/>
    <lineage>
        <taxon>Bacteria</taxon>
        <taxon>Pseudomonadati</taxon>
        <taxon>Balneolota</taxon>
        <taxon>Balneolia</taxon>
        <taxon>Balneolales</taxon>
        <taxon>Balneolaceae</taxon>
        <taxon>Gracilimonas</taxon>
    </lineage>
</organism>
<dbReference type="NCBIfam" id="TIGR00017">
    <property type="entry name" value="cmk"/>
    <property type="match status" value="1"/>
</dbReference>
<dbReference type="GO" id="GO:0006220">
    <property type="term" value="P:pyrimidine nucleotide metabolic process"/>
    <property type="evidence" value="ECO:0007669"/>
    <property type="project" value="UniProtKB-UniRule"/>
</dbReference>
<evidence type="ECO:0000256" key="5">
    <source>
        <dbReference type="ARBA" id="ARBA00022840"/>
    </source>
</evidence>
<dbReference type="PANTHER" id="PTHR21299:SF2">
    <property type="entry name" value="CYTIDYLATE KINASE"/>
    <property type="match status" value="1"/>
</dbReference>
<comment type="catalytic activity">
    <reaction evidence="6 8">
        <text>dCMP + ATP = dCDP + ADP</text>
        <dbReference type="Rhea" id="RHEA:25094"/>
        <dbReference type="ChEBI" id="CHEBI:30616"/>
        <dbReference type="ChEBI" id="CHEBI:57566"/>
        <dbReference type="ChEBI" id="CHEBI:58593"/>
        <dbReference type="ChEBI" id="CHEBI:456216"/>
        <dbReference type="EC" id="2.7.4.25"/>
    </reaction>
</comment>
<comment type="similarity">
    <text evidence="1 8">Belongs to the cytidylate kinase family. Type 1 subfamily.</text>
</comment>
<evidence type="ECO:0000256" key="1">
    <source>
        <dbReference type="ARBA" id="ARBA00009427"/>
    </source>
</evidence>
<feature type="domain" description="Cytidylate kinase" evidence="9">
    <location>
        <begin position="3"/>
        <end position="213"/>
    </location>
</feature>
<evidence type="ECO:0000313" key="10">
    <source>
        <dbReference type="EMBL" id="MCP9292192.1"/>
    </source>
</evidence>
<dbReference type="Gene3D" id="3.40.50.300">
    <property type="entry name" value="P-loop containing nucleotide triphosphate hydrolases"/>
    <property type="match status" value="1"/>
</dbReference>
<comment type="catalytic activity">
    <reaction evidence="7 8">
        <text>CMP + ATP = CDP + ADP</text>
        <dbReference type="Rhea" id="RHEA:11600"/>
        <dbReference type="ChEBI" id="CHEBI:30616"/>
        <dbReference type="ChEBI" id="CHEBI:58069"/>
        <dbReference type="ChEBI" id="CHEBI:60377"/>
        <dbReference type="ChEBI" id="CHEBI:456216"/>
        <dbReference type="EC" id="2.7.4.25"/>
    </reaction>
</comment>
<evidence type="ECO:0000256" key="7">
    <source>
        <dbReference type="ARBA" id="ARBA00048478"/>
    </source>
</evidence>
<evidence type="ECO:0000256" key="3">
    <source>
        <dbReference type="ARBA" id="ARBA00022741"/>
    </source>
</evidence>
<keyword evidence="11" id="KW-1185">Reference proteome</keyword>
<feature type="binding site" evidence="8">
    <location>
        <begin position="7"/>
        <end position="15"/>
    </location>
    <ligand>
        <name>ATP</name>
        <dbReference type="ChEBI" id="CHEBI:30616"/>
    </ligand>
</feature>
<evidence type="ECO:0000313" key="11">
    <source>
        <dbReference type="Proteomes" id="UP001139125"/>
    </source>
</evidence>
<dbReference type="RefSeq" id="WP_255135067.1">
    <property type="nucleotide sequence ID" value="NZ_JANDBC010000002.1"/>
</dbReference>
<dbReference type="EC" id="2.7.4.25" evidence="8"/>
<evidence type="ECO:0000256" key="4">
    <source>
        <dbReference type="ARBA" id="ARBA00022777"/>
    </source>
</evidence>
<accession>A0A9X2L4Q6</accession>
<evidence type="ECO:0000256" key="8">
    <source>
        <dbReference type="HAMAP-Rule" id="MF_00238"/>
    </source>
</evidence>
<dbReference type="HAMAP" id="MF_00238">
    <property type="entry name" value="Cytidyl_kinase_type1"/>
    <property type="match status" value="1"/>
</dbReference>
<dbReference type="GO" id="GO:0036431">
    <property type="term" value="F:dCMP kinase activity"/>
    <property type="evidence" value="ECO:0007669"/>
    <property type="project" value="InterPro"/>
</dbReference>
<keyword evidence="8" id="KW-0963">Cytoplasm</keyword>